<evidence type="ECO:0000256" key="1">
    <source>
        <dbReference type="SAM" id="MobiDB-lite"/>
    </source>
</evidence>
<dbReference type="OMA" id="THNEMIS"/>
<feature type="compositionally biased region" description="Basic and acidic residues" evidence="1">
    <location>
        <begin position="315"/>
        <end position="330"/>
    </location>
</feature>
<feature type="compositionally biased region" description="Basic and acidic residues" evidence="1">
    <location>
        <begin position="133"/>
        <end position="158"/>
    </location>
</feature>
<evidence type="ECO:0000313" key="2">
    <source>
        <dbReference type="EnsemblMetazoa" id="G24658.2:cds"/>
    </source>
</evidence>
<dbReference type="Proteomes" id="UP000005408">
    <property type="component" value="Unassembled WGS sequence"/>
</dbReference>
<accession>A0A8W8KNK4</accession>
<proteinExistence type="predicted"/>
<feature type="compositionally biased region" description="Polar residues" evidence="1">
    <location>
        <begin position="544"/>
        <end position="577"/>
    </location>
</feature>
<feature type="compositionally biased region" description="Basic and acidic residues" evidence="1">
    <location>
        <begin position="218"/>
        <end position="232"/>
    </location>
</feature>
<protein>
    <submittedName>
        <fullName evidence="2">Uncharacterized protein</fullName>
    </submittedName>
</protein>
<dbReference type="OrthoDB" id="6355844at2759"/>
<feature type="region of interest" description="Disordered" evidence="1">
    <location>
        <begin position="61"/>
        <end position="81"/>
    </location>
</feature>
<feature type="region of interest" description="Disordered" evidence="1">
    <location>
        <begin position="311"/>
        <end position="332"/>
    </location>
</feature>
<feature type="region of interest" description="Disordered" evidence="1">
    <location>
        <begin position="535"/>
        <end position="577"/>
    </location>
</feature>
<feature type="region of interest" description="Disordered" evidence="1">
    <location>
        <begin position="413"/>
        <end position="436"/>
    </location>
</feature>
<feature type="region of interest" description="Disordered" evidence="1">
    <location>
        <begin position="119"/>
        <end position="158"/>
    </location>
</feature>
<dbReference type="AlphaFoldDB" id="A0A8W8KNK4"/>
<feature type="compositionally biased region" description="Low complexity" evidence="1">
    <location>
        <begin position="635"/>
        <end position="658"/>
    </location>
</feature>
<feature type="compositionally biased region" description="Acidic residues" evidence="1">
    <location>
        <begin position="194"/>
        <end position="205"/>
    </location>
</feature>
<keyword evidence="3" id="KW-1185">Reference proteome</keyword>
<feature type="compositionally biased region" description="Low complexity" evidence="1">
    <location>
        <begin position="247"/>
        <end position="257"/>
    </location>
</feature>
<reference evidence="2" key="1">
    <citation type="submission" date="2022-08" db="UniProtKB">
        <authorList>
            <consortium name="EnsemblMetazoa"/>
        </authorList>
    </citation>
    <scope>IDENTIFICATION</scope>
    <source>
        <strain evidence="2">05x7-T-G4-1.051#20</strain>
    </source>
</reference>
<evidence type="ECO:0000313" key="3">
    <source>
        <dbReference type="Proteomes" id="UP000005408"/>
    </source>
</evidence>
<feature type="region of interest" description="Disordered" evidence="1">
    <location>
        <begin position="178"/>
        <end position="259"/>
    </location>
</feature>
<name>A0A8W8KNK4_MAGGI</name>
<dbReference type="EnsemblMetazoa" id="G24658.2">
    <property type="protein sequence ID" value="G24658.2:cds"/>
    <property type="gene ID" value="G24658"/>
</dbReference>
<feature type="region of interest" description="Disordered" evidence="1">
    <location>
        <begin position="844"/>
        <end position="865"/>
    </location>
</feature>
<feature type="region of interest" description="Disordered" evidence="1">
    <location>
        <begin position="613"/>
        <end position="731"/>
    </location>
</feature>
<organism evidence="2 3">
    <name type="scientific">Magallana gigas</name>
    <name type="common">Pacific oyster</name>
    <name type="synonym">Crassostrea gigas</name>
    <dbReference type="NCBI Taxonomy" id="29159"/>
    <lineage>
        <taxon>Eukaryota</taxon>
        <taxon>Metazoa</taxon>
        <taxon>Spiralia</taxon>
        <taxon>Lophotrochozoa</taxon>
        <taxon>Mollusca</taxon>
        <taxon>Bivalvia</taxon>
        <taxon>Autobranchia</taxon>
        <taxon>Pteriomorphia</taxon>
        <taxon>Ostreida</taxon>
        <taxon>Ostreoidea</taxon>
        <taxon>Ostreidae</taxon>
        <taxon>Magallana</taxon>
    </lineage>
</organism>
<sequence length="896" mass="102034">MAGALKYMSDHENRLQRFKSNLLYIFDKYENCEDDDTEIDLRDLSLHRGRKQFIRSKTKGFGHSKLRSTPREGNLNLEDHGQNNIPLIDYRQQTGDREKDDLQATYVVSRSDDLWNSHRNQPVPLNYDEPDCLDPRQRIDVDPSDVDPREVNHFSDDSSRIQCLNETYKDVLSLFGPDEEEEISDAETLTTSSDSEESLDEDFEDLTYNLSSSEESDKDQTCRPREMRRGYHGDLQSSPRMESYFASSEDSSGYHSSEIQSSLIKRSQIHKQYRQPETNISYRQIQNHFLSGDAGLVSMKRPNYRQQIQNLYKSSSRENSGKSDRDLEKKQRGRNSLCLDEFEASFKMSQSLMTNGASEYCSQPELKVGTPGLSNQPMSSIEKVTKWILPPQEGGGIDRYTVKAKRKLSIQKVPESSAESSNRESELSSIVSSSCGNSTITTENFLHQNQMRNIEFDQESMSIGCNSVNCFCQNRGVCNCTDCVNKCDSRQPQQFGDDDCDSGEGISQYNEFGSRSRTSMTFACPSGGNNSAYSFPPQAIPLSPRTSTEISTYGPQPRTFTEISSYQPQPRTSTEISTYRPQPRIFTEISTYQPKPRTSTKISASQFQPKTSFFSPQRAHSCPSSPQSVGLFPDPSSSPSSSLARLRLSSPRSSPRASQNYYRRQAVEEHSPRRQATCNVPPVFKVPNAFPYERSPSTKRGSQRTLIDEGEEGQQQVERARDKHVRSNSCDNRTNRRFRSQFNDKPDWMNFNGQYQVFHRKNLDSSLSRRVCGEYQQEEMESGQQLKTGYPLQSLPKELVSVGKSKPKCLGSLFSPQRPSFTLKNRDTHNEMISDRGDHWNQTRQEHSKISSEIPCRKNLQSTPKKRNSELVLDTSLSTINPNVDSSSDEDEVILI</sequence>